<keyword evidence="2" id="KW-1185">Reference proteome</keyword>
<dbReference type="PANTHER" id="PTHR34615:SF1">
    <property type="entry name" value="PX DOMAIN-CONTAINING PROTEIN"/>
    <property type="match status" value="1"/>
</dbReference>
<dbReference type="Proteomes" id="UP001159427">
    <property type="component" value="Unassembled WGS sequence"/>
</dbReference>
<evidence type="ECO:0008006" key="3">
    <source>
        <dbReference type="Google" id="ProtNLM"/>
    </source>
</evidence>
<dbReference type="PANTHER" id="PTHR34615">
    <property type="entry name" value="PX DOMAIN-CONTAINING PROTEIN"/>
    <property type="match status" value="1"/>
</dbReference>
<sequence>MLLLSFLHGFISEEEFGVLHEVLQTKNPIFPHSDYERFTLHTLEESEIFAEFRVRKRDIERLADVLGLPESFVCHQRTRADKIEGLCMVLKRLAYPCRYSGLIHRFGRAVPELSMITNAVKEFIYQNHHHRLTQWNATLLSPRKLQQYVDAVAVKGYPLKNCFGFMDGTVRPISRPGENQKIVYNGHKRLHTLKFQSVTLPDGLIAHLFGPVGK</sequence>
<evidence type="ECO:0000313" key="1">
    <source>
        <dbReference type="EMBL" id="CAH3029056.1"/>
    </source>
</evidence>
<organism evidence="1 2">
    <name type="scientific">Porites evermanni</name>
    <dbReference type="NCBI Taxonomy" id="104178"/>
    <lineage>
        <taxon>Eukaryota</taxon>
        <taxon>Metazoa</taxon>
        <taxon>Cnidaria</taxon>
        <taxon>Anthozoa</taxon>
        <taxon>Hexacorallia</taxon>
        <taxon>Scleractinia</taxon>
        <taxon>Fungiina</taxon>
        <taxon>Poritidae</taxon>
        <taxon>Porites</taxon>
    </lineage>
</organism>
<evidence type="ECO:0000313" key="2">
    <source>
        <dbReference type="Proteomes" id="UP001159427"/>
    </source>
</evidence>
<proteinExistence type="predicted"/>
<reference evidence="1 2" key="1">
    <citation type="submission" date="2022-05" db="EMBL/GenBank/DDBJ databases">
        <authorList>
            <consortium name="Genoscope - CEA"/>
            <person name="William W."/>
        </authorList>
    </citation>
    <scope>NUCLEOTIDE SEQUENCE [LARGE SCALE GENOMIC DNA]</scope>
</reference>
<comment type="caution">
    <text evidence="1">The sequence shown here is derived from an EMBL/GenBank/DDBJ whole genome shotgun (WGS) entry which is preliminary data.</text>
</comment>
<dbReference type="EMBL" id="CALNXI010000549">
    <property type="protein sequence ID" value="CAH3029056.1"/>
    <property type="molecule type" value="Genomic_DNA"/>
</dbReference>
<name>A0ABN8MH87_9CNID</name>
<gene>
    <name evidence="1" type="ORF">PEVE_00035422</name>
</gene>
<protein>
    <recommendedName>
        <fullName evidence="3">DDE Tnp4 domain-containing protein</fullName>
    </recommendedName>
</protein>
<accession>A0ABN8MH87</accession>